<dbReference type="GO" id="GO:0016491">
    <property type="term" value="F:oxidoreductase activity"/>
    <property type="evidence" value="ECO:0007669"/>
    <property type="project" value="InterPro"/>
</dbReference>
<gene>
    <name evidence="3" type="ORF">D9758_011552</name>
</gene>
<dbReference type="AlphaFoldDB" id="A0A8H5FPL4"/>
<dbReference type="Pfam" id="PF07110">
    <property type="entry name" value="EthD"/>
    <property type="match status" value="1"/>
</dbReference>
<evidence type="ECO:0000259" key="2">
    <source>
        <dbReference type="Pfam" id="PF07110"/>
    </source>
</evidence>
<comment type="caution">
    <text evidence="3">The sequence shown here is derived from an EMBL/GenBank/DDBJ whole genome shotgun (WGS) entry which is preliminary data.</text>
</comment>
<dbReference type="EMBL" id="JAACJM010000117">
    <property type="protein sequence ID" value="KAF5344905.1"/>
    <property type="molecule type" value="Genomic_DNA"/>
</dbReference>
<comment type="similarity">
    <text evidence="1">Belongs to the tpcK family.</text>
</comment>
<accession>A0A8H5FPL4</accession>
<protein>
    <recommendedName>
        <fullName evidence="2">EthD domain-containing protein</fullName>
    </recommendedName>
</protein>
<dbReference type="OrthoDB" id="3183782at2759"/>
<sequence>MSNPTLRTDRVRMLGLIYKNPSISREEFDRYWLEHHSQLFLSLDIVKKNLLKYEQLHINQQTKDLQSLGAALIECDGVAIIEAESYEKLLELFNDAQFKAIVEPDEEKFLDRSKTRSVPLDFAAFINK</sequence>
<keyword evidence="4" id="KW-1185">Reference proteome</keyword>
<feature type="domain" description="EthD" evidence="2">
    <location>
        <begin position="20"/>
        <end position="113"/>
    </location>
</feature>
<evidence type="ECO:0000256" key="1">
    <source>
        <dbReference type="ARBA" id="ARBA00005986"/>
    </source>
</evidence>
<dbReference type="Gene3D" id="3.30.70.100">
    <property type="match status" value="1"/>
</dbReference>
<dbReference type="InterPro" id="IPR009799">
    <property type="entry name" value="EthD_dom"/>
</dbReference>
<name>A0A8H5FPL4_9AGAR</name>
<dbReference type="InterPro" id="IPR011008">
    <property type="entry name" value="Dimeric_a/b-barrel"/>
</dbReference>
<evidence type="ECO:0000313" key="4">
    <source>
        <dbReference type="Proteomes" id="UP000559256"/>
    </source>
</evidence>
<dbReference type="SUPFAM" id="SSF54909">
    <property type="entry name" value="Dimeric alpha+beta barrel"/>
    <property type="match status" value="1"/>
</dbReference>
<dbReference type="Proteomes" id="UP000559256">
    <property type="component" value="Unassembled WGS sequence"/>
</dbReference>
<evidence type="ECO:0000313" key="3">
    <source>
        <dbReference type="EMBL" id="KAF5344905.1"/>
    </source>
</evidence>
<organism evidence="3 4">
    <name type="scientific">Tetrapyrgos nigripes</name>
    <dbReference type="NCBI Taxonomy" id="182062"/>
    <lineage>
        <taxon>Eukaryota</taxon>
        <taxon>Fungi</taxon>
        <taxon>Dikarya</taxon>
        <taxon>Basidiomycota</taxon>
        <taxon>Agaricomycotina</taxon>
        <taxon>Agaricomycetes</taxon>
        <taxon>Agaricomycetidae</taxon>
        <taxon>Agaricales</taxon>
        <taxon>Marasmiineae</taxon>
        <taxon>Marasmiaceae</taxon>
        <taxon>Tetrapyrgos</taxon>
    </lineage>
</organism>
<reference evidence="3 4" key="1">
    <citation type="journal article" date="2020" name="ISME J.">
        <title>Uncovering the hidden diversity of litter-decomposition mechanisms in mushroom-forming fungi.</title>
        <authorList>
            <person name="Floudas D."/>
            <person name="Bentzer J."/>
            <person name="Ahren D."/>
            <person name="Johansson T."/>
            <person name="Persson P."/>
            <person name="Tunlid A."/>
        </authorList>
    </citation>
    <scope>NUCLEOTIDE SEQUENCE [LARGE SCALE GENOMIC DNA]</scope>
    <source>
        <strain evidence="3 4">CBS 291.85</strain>
    </source>
</reference>
<proteinExistence type="inferred from homology"/>